<gene>
    <name evidence="1" type="ORF">I6H88_13905</name>
</gene>
<name>A0A7T7ZWN6_9FLAO</name>
<protein>
    <submittedName>
        <fullName evidence="1">Uncharacterized protein</fullName>
    </submittedName>
</protein>
<dbReference type="OrthoDB" id="770653at2"/>
<organism evidence="1 2">
    <name type="scientific">Elizabethkingia bruuniana</name>
    <dbReference type="NCBI Taxonomy" id="1756149"/>
    <lineage>
        <taxon>Bacteria</taxon>
        <taxon>Pseudomonadati</taxon>
        <taxon>Bacteroidota</taxon>
        <taxon>Flavobacteriia</taxon>
        <taxon>Flavobacteriales</taxon>
        <taxon>Weeksellaceae</taxon>
        <taxon>Elizabethkingia</taxon>
    </lineage>
</organism>
<proteinExistence type="predicted"/>
<sequence length="147" mass="16254">MALVPKHRMSDIDRVFKAASENVTNSFLRVLRYVGERAVNEARLNGNYLDRTANLRNSIGYVIVVNGRILDVNFQNTAAQTQTSTEDGLKIGKDLALELASRQSEIALIVVAGMKYALYVESTGKNVLTSAEQMANTQVPLLLRQLL</sequence>
<dbReference type="AlphaFoldDB" id="A0A7T7ZWN6"/>
<evidence type="ECO:0000313" key="1">
    <source>
        <dbReference type="EMBL" id="QQN57538.1"/>
    </source>
</evidence>
<dbReference type="Proteomes" id="UP000595426">
    <property type="component" value="Chromosome"/>
</dbReference>
<dbReference type="EMBL" id="CP067018">
    <property type="protein sequence ID" value="QQN57538.1"/>
    <property type="molecule type" value="Genomic_DNA"/>
</dbReference>
<keyword evidence="2" id="KW-1185">Reference proteome</keyword>
<evidence type="ECO:0000313" key="2">
    <source>
        <dbReference type="Proteomes" id="UP000595426"/>
    </source>
</evidence>
<accession>A0A7T7ZWN6</accession>
<dbReference type="KEGG" id="egm:AYC65_02980"/>
<reference evidence="1 2" key="1">
    <citation type="submission" date="2020-12" db="EMBL/GenBank/DDBJ databases">
        <title>FDA dAtabase for Regulatory Grade micrObial Sequences (FDA-ARGOS): Supporting development and validation of Infectious Disease Dx tests.</title>
        <authorList>
            <person name="Kerrigan L."/>
            <person name="Long C."/>
            <person name="Tallon L."/>
            <person name="Sadzewicz L."/>
            <person name="Zhao X."/>
            <person name="Boylan J."/>
            <person name="Ott S."/>
            <person name="Bowen H."/>
            <person name="Vavikolanu K."/>
            <person name="Mehta A."/>
            <person name="Aluvathingal J."/>
            <person name="Nadendla S."/>
            <person name="Yan Y."/>
            <person name="Sichtig H."/>
        </authorList>
    </citation>
    <scope>NUCLEOTIDE SEQUENCE [LARGE SCALE GENOMIC DNA]</scope>
    <source>
        <strain evidence="1 2">FDAARGOS_1031</strain>
    </source>
</reference>